<dbReference type="NCBIfam" id="NF003439">
    <property type="entry name" value="PRK04968.1"/>
    <property type="match status" value="1"/>
</dbReference>
<comment type="subcellular location">
    <subcellularLocation>
        <location evidence="4">Cell inner membrane</location>
        <topology evidence="4">Peripheral membrane protein</topology>
        <orientation evidence="4">Cytoplasmic side</orientation>
    </subcellularLocation>
    <text evidence="4">Loosely associated with the cytoplasmic side of the inner membrane, probably via SecY.</text>
</comment>
<dbReference type="InterPro" id="IPR009948">
    <property type="entry name" value="Syd"/>
</dbReference>
<comment type="similarity">
    <text evidence="4">Belongs to the Syd family.</text>
</comment>
<dbReference type="GO" id="GO:0009898">
    <property type="term" value="C:cytoplasmic side of plasma membrane"/>
    <property type="evidence" value="ECO:0007669"/>
    <property type="project" value="InterPro"/>
</dbReference>
<evidence type="ECO:0000256" key="1">
    <source>
        <dbReference type="ARBA" id="ARBA00022475"/>
    </source>
</evidence>
<evidence type="ECO:0000256" key="2">
    <source>
        <dbReference type="ARBA" id="ARBA00022519"/>
    </source>
</evidence>
<dbReference type="Gene3D" id="3.40.1580.20">
    <property type="entry name" value="Syd protein"/>
    <property type="match status" value="1"/>
</dbReference>
<evidence type="ECO:0000256" key="4">
    <source>
        <dbReference type="HAMAP-Rule" id="MF_01104"/>
    </source>
</evidence>
<dbReference type="Pfam" id="PF07348">
    <property type="entry name" value="Syd"/>
    <property type="match status" value="1"/>
</dbReference>
<organism evidence="5 6">
    <name type="scientific">Klebsiella michiganensis (strain ATCC 8724 / DSM 4798 / JCM 20051 / NBRC 3318 / NRRL B-199 / KCTC 1686 / BUCSAV 143 / CCM 1901)</name>
    <dbReference type="NCBI Taxonomy" id="1006551"/>
    <lineage>
        <taxon>Bacteria</taxon>
        <taxon>Pseudomonadati</taxon>
        <taxon>Pseudomonadota</taxon>
        <taxon>Gammaproteobacteria</taxon>
        <taxon>Enterobacterales</taxon>
        <taxon>Enterobacteriaceae</taxon>
        <taxon>Klebsiella/Raoultella group</taxon>
        <taxon>Klebsiella</taxon>
    </lineage>
</organism>
<sequence>MDQQTAEALQAFTQRYCEAWQQQRSSLPRSEELYGIPSPCVNGTDDDGVFWQPQPFSLAQNIDAVERALEIVVQQPLHAYYTTQFAGDMQARFADETADETMTLLQTWSPDDFQRVQENLIGHLLVQKRLKLSPTLFIATLDSELEVISVCNMSGEVIKETLGTRKRTTLSPSLASFLNSLKPVL</sequence>
<dbReference type="CDD" id="cd16323">
    <property type="entry name" value="Syd"/>
    <property type="match status" value="1"/>
</dbReference>
<dbReference type="HOGENOM" id="CLU_121866_0_0_6"/>
<dbReference type="Proteomes" id="UP000007843">
    <property type="component" value="Chromosome"/>
</dbReference>
<reference evidence="5 6" key="1">
    <citation type="journal article" date="2012" name="J. Bacteriol.">
        <title>Complete genome sequence of Klebsiella oxytoca KCTC 1686, used in production of 2,3-butanediol.</title>
        <authorList>
            <person name="Shin S.H."/>
            <person name="Kim S."/>
            <person name="Kim J.Y."/>
            <person name="Lee S."/>
            <person name="Um Y."/>
            <person name="Oh M.K."/>
            <person name="Kim Y.R."/>
            <person name="Lee J."/>
            <person name="Yang K.S."/>
        </authorList>
    </citation>
    <scope>NUCLEOTIDE SEQUENCE [LARGE SCALE GENOMIC DNA]</scope>
    <source>
        <strain evidence="6">ATCC 8724 / DSM 4798 / JCM 20051 / NBRC 3318 / NRRL B-199 / KCTC 1686</strain>
    </source>
</reference>
<accession>A0A0H3H0W8</accession>
<evidence type="ECO:0000256" key="3">
    <source>
        <dbReference type="ARBA" id="ARBA00023136"/>
    </source>
</evidence>
<protein>
    <recommendedName>
        <fullName evidence="4">Protein Syd</fullName>
    </recommendedName>
</protein>
<evidence type="ECO:0000313" key="6">
    <source>
        <dbReference type="Proteomes" id="UP000007843"/>
    </source>
</evidence>
<keyword evidence="3 4" id="KW-0472">Membrane</keyword>
<dbReference type="EMBL" id="CP003218">
    <property type="protein sequence ID" value="AEX01987.1"/>
    <property type="molecule type" value="Genomic_DNA"/>
</dbReference>
<dbReference type="AlphaFoldDB" id="A0A0H3H0W8"/>
<dbReference type="HAMAP" id="MF_01104">
    <property type="entry name" value="Syd"/>
    <property type="match status" value="1"/>
</dbReference>
<keyword evidence="1 4" id="KW-1003">Cell membrane</keyword>
<dbReference type="KEGG" id="kox:KOX_01210"/>
<dbReference type="GeneID" id="66558138"/>
<comment type="function">
    <text evidence="4">Interacts with the SecY protein in vivo. May bind preferentially to an uncomplexed state of SecY, thus functioning either as a chelating agent for excess SecY in the cell or as a regulatory factor that negatively controls the translocase function.</text>
</comment>
<dbReference type="InterPro" id="IPR038228">
    <property type="entry name" value="Syd_sf"/>
</dbReference>
<name>A0A0H3H0W8_KLEM8</name>
<gene>
    <name evidence="4" type="primary">syd</name>
    <name evidence="5" type="ordered locus">KOX_01210</name>
</gene>
<keyword evidence="2 4" id="KW-0997">Cell inner membrane</keyword>
<dbReference type="RefSeq" id="WP_014226606.1">
    <property type="nucleotide sequence ID" value="NC_016612.1"/>
</dbReference>
<evidence type="ECO:0000313" key="5">
    <source>
        <dbReference type="EMBL" id="AEX01987.1"/>
    </source>
</evidence>
<proteinExistence type="inferred from homology"/>